<organism evidence="1 2">
    <name type="scientific">Sordaria brevicollis</name>
    <dbReference type="NCBI Taxonomy" id="83679"/>
    <lineage>
        <taxon>Eukaryota</taxon>
        <taxon>Fungi</taxon>
        <taxon>Dikarya</taxon>
        <taxon>Ascomycota</taxon>
        <taxon>Pezizomycotina</taxon>
        <taxon>Sordariomycetes</taxon>
        <taxon>Sordariomycetidae</taxon>
        <taxon>Sordariales</taxon>
        <taxon>Sordariaceae</taxon>
        <taxon>Sordaria</taxon>
    </lineage>
</organism>
<gene>
    <name evidence="1" type="ORF">B0T20DRAFT_358067</name>
</gene>
<name>A0AAE0PA50_SORBR</name>
<proteinExistence type="predicted"/>
<reference evidence="1" key="2">
    <citation type="submission" date="2023-07" db="EMBL/GenBank/DDBJ databases">
        <authorList>
            <consortium name="Lawrence Berkeley National Laboratory"/>
            <person name="Haridas S."/>
            <person name="Hensen N."/>
            <person name="Bonometti L."/>
            <person name="Westerberg I."/>
            <person name="Brannstrom I.O."/>
            <person name="Guillou S."/>
            <person name="Cros-Aarteil S."/>
            <person name="Calhoun S."/>
            <person name="Kuo A."/>
            <person name="Mondo S."/>
            <person name="Pangilinan J."/>
            <person name="Riley R."/>
            <person name="LaButti K."/>
            <person name="Andreopoulos B."/>
            <person name="Lipzen A."/>
            <person name="Chen C."/>
            <person name="Yanf M."/>
            <person name="Daum C."/>
            <person name="Ng V."/>
            <person name="Clum A."/>
            <person name="Steindorff A."/>
            <person name="Ohm R."/>
            <person name="Martin F."/>
            <person name="Silar P."/>
            <person name="Natvig D."/>
            <person name="Lalanne C."/>
            <person name="Gautier V."/>
            <person name="Ament-velasquez S.L."/>
            <person name="Kruys A."/>
            <person name="Hutchinson M.I."/>
            <person name="Powell A.J."/>
            <person name="Barry K."/>
            <person name="Miller A.N."/>
            <person name="Grigoriev I.V."/>
            <person name="Debuchy R."/>
            <person name="Gladieux P."/>
            <person name="Thoren M.H."/>
            <person name="Johannesson H."/>
        </authorList>
    </citation>
    <scope>NUCLEOTIDE SEQUENCE</scope>
    <source>
        <strain evidence="1">FGSC 1904</strain>
    </source>
</reference>
<dbReference type="AlphaFoldDB" id="A0AAE0PA50"/>
<reference evidence="1" key="1">
    <citation type="journal article" date="2023" name="Mol. Phylogenet. Evol.">
        <title>Genome-scale phylogeny and comparative genomics of the fungal order Sordariales.</title>
        <authorList>
            <person name="Hensen N."/>
            <person name="Bonometti L."/>
            <person name="Westerberg I."/>
            <person name="Brannstrom I.O."/>
            <person name="Guillou S."/>
            <person name="Cros-Aarteil S."/>
            <person name="Calhoun S."/>
            <person name="Haridas S."/>
            <person name="Kuo A."/>
            <person name="Mondo S."/>
            <person name="Pangilinan J."/>
            <person name="Riley R."/>
            <person name="LaButti K."/>
            <person name="Andreopoulos B."/>
            <person name="Lipzen A."/>
            <person name="Chen C."/>
            <person name="Yan M."/>
            <person name="Daum C."/>
            <person name="Ng V."/>
            <person name="Clum A."/>
            <person name="Steindorff A."/>
            <person name="Ohm R.A."/>
            <person name="Martin F."/>
            <person name="Silar P."/>
            <person name="Natvig D.O."/>
            <person name="Lalanne C."/>
            <person name="Gautier V."/>
            <person name="Ament-Velasquez S.L."/>
            <person name="Kruys A."/>
            <person name="Hutchinson M.I."/>
            <person name="Powell A.J."/>
            <person name="Barry K."/>
            <person name="Miller A.N."/>
            <person name="Grigoriev I.V."/>
            <person name="Debuchy R."/>
            <person name="Gladieux P."/>
            <person name="Hiltunen Thoren M."/>
            <person name="Johannesson H."/>
        </authorList>
    </citation>
    <scope>NUCLEOTIDE SEQUENCE</scope>
    <source>
        <strain evidence="1">FGSC 1904</strain>
    </source>
</reference>
<accession>A0AAE0PA50</accession>
<evidence type="ECO:0000313" key="2">
    <source>
        <dbReference type="Proteomes" id="UP001281003"/>
    </source>
</evidence>
<evidence type="ECO:0000313" key="1">
    <source>
        <dbReference type="EMBL" id="KAK3396133.1"/>
    </source>
</evidence>
<sequence>MDLLYNAVTVPHGTLCRKGWEDFRGPRRSTQTRGFGVRRSLVCGLSERNRHPAVLSQGVLRAALYAELLAG</sequence>
<dbReference type="Proteomes" id="UP001281003">
    <property type="component" value="Unassembled WGS sequence"/>
</dbReference>
<comment type="caution">
    <text evidence="1">The sequence shown here is derived from an EMBL/GenBank/DDBJ whole genome shotgun (WGS) entry which is preliminary data.</text>
</comment>
<protein>
    <submittedName>
        <fullName evidence="1">Uncharacterized protein</fullName>
    </submittedName>
</protein>
<dbReference type="EMBL" id="JAUTDP010000009">
    <property type="protein sequence ID" value="KAK3396133.1"/>
    <property type="molecule type" value="Genomic_DNA"/>
</dbReference>
<keyword evidence="2" id="KW-1185">Reference proteome</keyword>